<sequence>MGLHWIMAAFIFSLYITGIFVVHRLPLLSAWLMPYLHQSLGMLSLLLLIARIVLLLRLVGQKYLKRSPQVNVNWLQTTMLHSSLYFFMLVAPVSGFLLRNFVGLNTTLFGIHVPPVFAFNAYWTAIARSSHFWSSYIFLAFIVLHILAHWKTVRRSMSKGFFLAKILAKADG</sequence>
<gene>
    <name evidence="14" type="ORF">C7B82_06090</name>
</gene>
<dbReference type="EMBL" id="PVWK01000029">
    <property type="protein sequence ID" value="PSB32206.1"/>
    <property type="molecule type" value="Genomic_DNA"/>
</dbReference>
<evidence type="ECO:0000256" key="5">
    <source>
        <dbReference type="ARBA" id="ARBA00022692"/>
    </source>
</evidence>
<keyword evidence="5 12" id="KW-0812">Transmembrane</keyword>
<evidence type="ECO:0000256" key="2">
    <source>
        <dbReference type="ARBA" id="ARBA00022448"/>
    </source>
</evidence>
<evidence type="ECO:0000313" key="14">
    <source>
        <dbReference type="EMBL" id="PSB32206.1"/>
    </source>
</evidence>
<feature type="transmembrane region" description="Helical" evidence="12">
    <location>
        <begin position="132"/>
        <end position="150"/>
    </location>
</feature>
<evidence type="ECO:0000256" key="8">
    <source>
        <dbReference type="ARBA" id="ARBA00022989"/>
    </source>
</evidence>
<dbReference type="InterPro" id="IPR011577">
    <property type="entry name" value="Cyt_b561_bac/Ni-Hgenase"/>
</dbReference>
<evidence type="ECO:0000256" key="4">
    <source>
        <dbReference type="ARBA" id="ARBA00022617"/>
    </source>
</evidence>
<evidence type="ECO:0000256" key="6">
    <source>
        <dbReference type="ARBA" id="ARBA00022723"/>
    </source>
</evidence>
<evidence type="ECO:0000256" key="11">
    <source>
        <dbReference type="ARBA" id="ARBA00037975"/>
    </source>
</evidence>
<dbReference type="PANTHER" id="PTHR30529">
    <property type="entry name" value="CYTOCHROME B561"/>
    <property type="match status" value="1"/>
</dbReference>
<keyword evidence="15" id="KW-1185">Reference proteome</keyword>
<feature type="transmembrane region" description="Helical" evidence="12">
    <location>
        <begin position="39"/>
        <end position="59"/>
    </location>
</feature>
<dbReference type="InterPro" id="IPR052168">
    <property type="entry name" value="Cytochrome_b561_oxidase"/>
</dbReference>
<evidence type="ECO:0000256" key="9">
    <source>
        <dbReference type="ARBA" id="ARBA00023004"/>
    </source>
</evidence>
<keyword evidence="10 12" id="KW-0472">Membrane</keyword>
<dbReference type="InterPro" id="IPR016174">
    <property type="entry name" value="Di-haem_cyt_TM"/>
</dbReference>
<dbReference type="GO" id="GO:0020037">
    <property type="term" value="F:heme binding"/>
    <property type="evidence" value="ECO:0007669"/>
    <property type="project" value="TreeGrafter"/>
</dbReference>
<dbReference type="GO" id="GO:0046872">
    <property type="term" value="F:metal ion binding"/>
    <property type="evidence" value="ECO:0007669"/>
    <property type="project" value="UniProtKB-KW"/>
</dbReference>
<dbReference type="Proteomes" id="UP000239576">
    <property type="component" value="Unassembled WGS sequence"/>
</dbReference>
<evidence type="ECO:0000256" key="12">
    <source>
        <dbReference type="SAM" id="Phobius"/>
    </source>
</evidence>
<dbReference type="GO" id="GO:0005886">
    <property type="term" value="C:plasma membrane"/>
    <property type="evidence" value="ECO:0007669"/>
    <property type="project" value="UniProtKB-SubCell"/>
</dbReference>
<keyword evidence="7" id="KW-0249">Electron transport</keyword>
<keyword evidence="8 12" id="KW-1133">Transmembrane helix</keyword>
<dbReference type="PANTHER" id="PTHR30529:SF1">
    <property type="entry name" value="CYTOCHROME B561 HOMOLOG 2"/>
    <property type="match status" value="1"/>
</dbReference>
<reference evidence="14 15" key="2">
    <citation type="submission" date="2018-03" db="EMBL/GenBank/DDBJ databases">
        <title>The ancient ancestry and fast evolution of plastids.</title>
        <authorList>
            <person name="Moore K.R."/>
            <person name="Magnabosco C."/>
            <person name="Momper L."/>
            <person name="Gold D.A."/>
            <person name="Bosak T."/>
            <person name="Fournier G.P."/>
        </authorList>
    </citation>
    <scope>NUCLEOTIDE SEQUENCE [LARGE SCALE GENOMIC DNA]</scope>
    <source>
        <strain evidence="14 15">ULC18</strain>
    </source>
</reference>
<comment type="similarity">
    <text evidence="11">Belongs to the cytochrome b561 family.</text>
</comment>
<keyword evidence="9" id="KW-0408">Iron</keyword>
<evidence type="ECO:0000256" key="10">
    <source>
        <dbReference type="ARBA" id="ARBA00023136"/>
    </source>
</evidence>
<evidence type="ECO:0000259" key="13">
    <source>
        <dbReference type="Pfam" id="PF01292"/>
    </source>
</evidence>
<dbReference type="GO" id="GO:0009055">
    <property type="term" value="F:electron transfer activity"/>
    <property type="evidence" value="ECO:0007669"/>
    <property type="project" value="InterPro"/>
</dbReference>
<protein>
    <submittedName>
        <fullName evidence="14">Cytochrome B</fullName>
    </submittedName>
</protein>
<organism evidence="14 15">
    <name type="scientific">Stenomitos frigidus ULC18</name>
    <dbReference type="NCBI Taxonomy" id="2107698"/>
    <lineage>
        <taxon>Bacteria</taxon>
        <taxon>Bacillati</taxon>
        <taxon>Cyanobacteriota</taxon>
        <taxon>Cyanophyceae</taxon>
        <taxon>Leptolyngbyales</taxon>
        <taxon>Leptolyngbyaceae</taxon>
        <taxon>Stenomitos</taxon>
    </lineage>
</organism>
<feature type="transmembrane region" description="Helical" evidence="12">
    <location>
        <begin position="107"/>
        <end position="126"/>
    </location>
</feature>
<comment type="subcellular location">
    <subcellularLocation>
        <location evidence="1">Cell membrane</location>
        <topology evidence="1">Multi-pass membrane protein</topology>
    </subcellularLocation>
</comment>
<name>A0A2T1EHH4_9CYAN</name>
<evidence type="ECO:0000256" key="1">
    <source>
        <dbReference type="ARBA" id="ARBA00004651"/>
    </source>
</evidence>
<dbReference type="Gene3D" id="1.20.950.20">
    <property type="entry name" value="Transmembrane di-heme cytochromes, Chain C"/>
    <property type="match status" value="1"/>
</dbReference>
<feature type="transmembrane region" description="Helical" evidence="12">
    <location>
        <begin position="6"/>
        <end position="27"/>
    </location>
</feature>
<dbReference type="SUPFAM" id="SSF81342">
    <property type="entry name" value="Transmembrane di-heme cytochromes"/>
    <property type="match status" value="1"/>
</dbReference>
<dbReference type="Pfam" id="PF01292">
    <property type="entry name" value="Ni_hydr_CYTB"/>
    <property type="match status" value="1"/>
</dbReference>
<evidence type="ECO:0000256" key="3">
    <source>
        <dbReference type="ARBA" id="ARBA00022475"/>
    </source>
</evidence>
<dbReference type="AlphaFoldDB" id="A0A2T1EHH4"/>
<keyword evidence="3" id="KW-1003">Cell membrane</keyword>
<comment type="caution">
    <text evidence="14">The sequence shown here is derived from an EMBL/GenBank/DDBJ whole genome shotgun (WGS) entry which is preliminary data.</text>
</comment>
<keyword evidence="2" id="KW-0813">Transport</keyword>
<keyword evidence="6" id="KW-0479">Metal-binding</keyword>
<keyword evidence="4" id="KW-0349">Heme</keyword>
<feature type="transmembrane region" description="Helical" evidence="12">
    <location>
        <begin position="79"/>
        <end position="98"/>
    </location>
</feature>
<proteinExistence type="inferred from homology"/>
<evidence type="ECO:0000313" key="15">
    <source>
        <dbReference type="Proteomes" id="UP000239576"/>
    </source>
</evidence>
<feature type="domain" description="Cytochrome b561 bacterial/Ni-hydrogenase" evidence="13">
    <location>
        <begin position="3"/>
        <end position="149"/>
    </location>
</feature>
<evidence type="ECO:0000256" key="7">
    <source>
        <dbReference type="ARBA" id="ARBA00022982"/>
    </source>
</evidence>
<dbReference type="GO" id="GO:0022904">
    <property type="term" value="P:respiratory electron transport chain"/>
    <property type="evidence" value="ECO:0007669"/>
    <property type="project" value="InterPro"/>
</dbReference>
<accession>A0A2T1EHH4</accession>
<reference evidence="15" key="1">
    <citation type="submission" date="2018-02" db="EMBL/GenBank/DDBJ databases">
        <authorList>
            <person name="Moore K."/>
            <person name="Momper L."/>
        </authorList>
    </citation>
    <scope>NUCLEOTIDE SEQUENCE [LARGE SCALE GENOMIC DNA]</scope>
    <source>
        <strain evidence="15">ULC18</strain>
    </source>
</reference>